<protein>
    <recommendedName>
        <fullName evidence="5">Lipoprotein</fullName>
    </recommendedName>
</protein>
<feature type="signal peptide" evidence="2">
    <location>
        <begin position="1"/>
        <end position="30"/>
    </location>
</feature>
<name>A0A101S240_9ACTN</name>
<feature type="chain" id="PRO_5039343188" description="Lipoprotein" evidence="2">
    <location>
        <begin position="31"/>
        <end position="315"/>
    </location>
</feature>
<feature type="region of interest" description="Disordered" evidence="1">
    <location>
        <begin position="128"/>
        <end position="191"/>
    </location>
</feature>
<keyword evidence="4" id="KW-1185">Reference proteome</keyword>
<gene>
    <name evidence="3" type="ORF">AQJ54_19490</name>
</gene>
<feature type="compositionally biased region" description="Basic and acidic residues" evidence="1">
    <location>
        <begin position="157"/>
        <end position="171"/>
    </location>
</feature>
<evidence type="ECO:0008006" key="5">
    <source>
        <dbReference type="Google" id="ProtNLM"/>
    </source>
</evidence>
<dbReference type="AlphaFoldDB" id="A0A101S240"/>
<dbReference type="EMBL" id="LMWV01000016">
    <property type="protein sequence ID" value="KUN65888.1"/>
    <property type="molecule type" value="Genomic_DNA"/>
</dbReference>
<evidence type="ECO:0000256" key="2">
    <source>
        <dbReference type="SAM" id="SignalP"/>
    </source>
</evidence>
<dbReference type="PROSITE" id="PS51257">
    <property type="entry name" value="PROKAR_LIPOPROTEIN"/>
    <property type="match status" value="1"/>
</dbReference>
<dbReference type="RefSeq" id="WP_062238981.1">
    <property type="nucleotide sequence ID" value="NZ_JBPJFL010000001.1"/>
</dbReference>
<dbReference type="Proteomes" id="UP000054375">
    <property type="component" value="Unassembled WGS sequence"/>
</dbReference>
<evidence type="ECO:0000313" key="4">
    <source>
        <dbReference type="Proteomes" id="UP000054375"/>
    </source>
</evidence>
<keyword evidence="2" id="KW-0732">Signal</keyword>
<comment type="caution">
    <text evidence="3">The sequence shown here is derived from an EMBL/GenBank/DDBJ whole genome shotgun (WGS) entry which is preliminary data.</text>
</comment>
<evidence type="ECO:0000256" key="1">
    <source>
        <dbReference type="SAM" id="MobiDB-lite"/>
    </source>
</evidence>
<accession>A0A101S240</accession>
<proteinExistence type="predicted"/>
<organism evidence="3 4">
    <name type="scientific">Streptomyces griseorubiginosus</name>
    <dbReference type="NCBI Taxonomy" id="67304"/>
    <lineage>
        <taxon>Bacteria</taxon>
        <taxon>Bacillati</taxon>
        <taxon>Actinomycetota</taxon>
        <taxon>Actinomycetes</taxon>
        <taxon>Kitasatosporales</taxon>
        <taxon>Streptomycetaceae</taxon>
        <taxon>Streptomyces</taxon>
    </lineage>
</organism>
<sequence length="315" mass="34055">MRTRTTQLAGRIGALAVLSAVVAGCAEGQAAEPRPTVSAPPPVADVPVRLDVGSLVLPIEPYLFTDRQVARLFRARAVLTASCMERFGLHWPAPTEPAADTGTLNPANTAHRYGITDARLAARHGYHAAPGTVPSRTEGKSKGPNPGPEEMLLLTGQHEDGTRASKDERGRPVPVDGCQGEATKALSGDPRKIGNRELVGAINIGSYRDSQQDPRVIRVFRTWSQCMRQYGYTYADPTRAPGKAAEFTGPKATEAEIAVARRDVECKRRTNVVGVWSSVDAACQRRAMEEKARELAAVRRDIRTQVTNADRVLGK</sequence>
<reference evidence="3 4" key="1">
    <citation type="submission" date="2015-10" db="EMBL/GenBank/DDBJ databases">
        <title>Draft genome sequence of Streptomyces griseorubiginosus DSM 40469, type strain for the species Streptomyces griseorubiginosus.</title>
        <authorList>
            <person name="Ruckert C."/>
            <person name="Winkler A."/>
            <person name="Kalinowski J."/>
            <person name="Kampfer P."/>
            <person name="Glaeser S."/>
        </authorList>
    </citation>
    <scope>NUCLEOTIDE SEQUENCE [LARGE SCALE GENOMIC DNA]</scope>
    <source>
        <strain evidence="3 4">DSM 40469</strain>
    </source>
</reference>
<evidence type="ECO:0000313" key="3">
    <source>
        <dbReference type="EMBL" id="KUN65888.1"/>
    </source>
</evidence>